<evidence type="ECO:0000256" key="1">
    <source>
        <dbReference type="SAM" id="MobiDB-lite"/>
    </source>
</evidence>
<reference evidence="3" key="1">
    <citation type="submission" date="2022-12" db="EMBL/GenBank/DDBJ databases">
        <title>New Phytohabitans aurantiacus sp. RD004123 nov., an actinomycete isolated from soil.</title>
        <authorList>
            <person name="Triningsih D.W."/>
            <person name="Harunari E."/>
            <person name="Igarashi Y."/>
        </authorList>
    </citation>
    <scope>NUCLEOTIDE SEQUENCE</scope>
    <source>
        <strain evidence="3">RD004123</strain>
    </source>
</reference>
<dbReference type="PANTHER" id="PTHR35010:SF2">
    <property type="entry name" value="BLL4672 PROTEIN"/>
    <property type="match status" value="1"/>
</dbReference>
<organism evidence="3 4">
    <name type="scientific">Phytohabitans aurantiacus</name>
    <dbReference type="NCBI Taxonomy" id="3016789"/>
    <lineage>
        <taxon>Bacteria</taxon>
        <taxon>Bacillati</taxon>
        <taxon>Actinomycetota</taxon>
        <taxon>Actinomycetes</taxon>
        <taxon>Micromonosporales</taxon>
        <taxon>Micromonosporaceae</taxon>
    </lineage>
</organism>
<dbReference type="Pfam" id="PF17765">
    <property type="entry name" value="MLTR_LBD"/>
    <property type="match status" value="1"/>
</dbReference>
<evidence type="ECO:0000313" key="3">
    <source>
        <dbReference type="EMBL" id="GLI00829.1"/>
    </source>
</evidence>
<dbReference type="Proteomes" id="UP001144280">
    <property type="component" value="Unassembled WGS sequence"/>
</dbReference>
<dbReference type="PANTHER" id="PTHR35010">
    <property type="entry name" value="BLL4672 PROTEIN-RELATED"/>
    <property type="match status" value="1"/>
</dbReference>
<evidence type="ECO:0000259" key="2">
    <source>
        <dbReference type="PROSITE" id="PS50943"/>
    </source>
</evidence>
<dbReference type="Gene3D" id="3.30.450.180">
    <property type="match status" value="1"/>
</dbReference>
<dbReference type="InterPro" id="IPR041413">
    <property type="entry name" value="MLTR_LBD"/>
</dbReference>
<gene>
    <name evidence="3" type="ORF">Pa4123_61050</name>
</gene>
<dbReference type="InterPro" id="IPR010982">
    <property type="entry name" value="Lambda_DNA-bd_dom_sf"/>
</dbReference>
<comment type="caution">
    <text evidence="3">The sequence shown here is derived from an EMBL/GenBank/DDBJ whole genome shotgun (WGS) entry which is preliminary data.</text>
</comment>
<dbReference type="EMBL" id="BSDI01000037">
    <property type="protein sequence ID" value="GLI00829.1"/>
    <property type="molecule type" value="Genomic_DNA"/>
</dbReference>
<dbReference type="SUPFAM" id="SSF47413">
    <property type="entry name" value="lambda repressor-like DNA-binding domains"/>
    <property type="match status" value="1"/>
</dbReference>
<keyword evidence="4" id="KW-1185">Reference proteome</keyword>
<feature type="region of interest" description="Disordered" evidence="1">
    <location>
        <begin position="273"/>
        <end position="296"/>
    </location>
</feature>
<accession>A0ABQ5R227</accession>
<protein>
    <submittedName>
        <fullName evidence="3">Transcriptional regulator</fullName>
    </submittedName>
</protein>
<feature type="domain" description="HTH cro/C1-type" evidence="2">
    <location>
        <begin position="35"/>
        <end position="82"/>
    </location>
</feature>
<dbReference type="Gene3D" id="1.10.260.40">
    <property type="entry name" value="lambda repressor-like DNA-binding domains"/>
    <property type="match status" value="1"/>
</dbReference>
<evidence type="ECO:0000313" key="4">
    <source>
        <dbReference type="Proteomes" id="UP001144280"/>
    </source>
</evidence>
<sequence>MNSDNRLGEFLRARRELVRPEEFGLPDPGRRRVPGLRREEVALLAGMSADYYVRLEQGRDKHPSEQVVDALARVFSLDEEAATHLRELARPVARRRRRPSQPERVSPHLARLLDAWSGTPALILGRYMDVLANNRLAAAVNHCSVKGQNQLRLVFLEPETRQIYPDWSTVAAQTVASLRASAGGDLDDPRLTELVGELSLKSEDFRRLWARHDVRAKTAGSKRFHHPMVGELTLAYETFTVNGADGQMLIVYHAEPASPSEHALKLLSSTVADAPTREPVARNGVAGAGSVQSPRA</sequence>
<dbReference type="PROSITE" id="PS50943">
    <property type="entry name" value="HTH_CROC1"/>
    <property type="match status" value="1"/>
</dbReference>
<dbReference type="InterPro" id="IPR001387">
    <property type="entry name" value="Cro/C1-type_HTH"/>
</dbReference>
<dbReference type="SMART" id="SM00530">
    <property type="entry name" value="HTH_XRE"/>
    <property type="match status" value="1"/>
</dbReference>
<dbReference type="CDD" id="cd00093">
    <property type="entry name" value="HTH_XRE"/>
    <property type="match status" value="1"/>
</dbReference>
<dbReference type="RefSeq" id="WP_281901403.1">
    <property type="nucleotide sequence ID" value="NZ_BSDI01000037.1"/>
</dbReference>
<dbReference type="Pfam" id="PF13560">
    <property type="entry name" value="HTH_31"/>
    <property type="match status" value="1"/>
</dbReference>
<name>A0ABQ5R227_9ACTN</name>
<proteinExistence type="predicted"/>